<accession>A0A1N7ALF9</accession>
<dbReference type="InterPro" id="IPR051906">
    <property type="entry name" value="TolC-like"/>
</dbReference>
<keyword evidence="8" id="KW-0175">Coiled coil</keyword>
<keyword evidence="6" id="KW-0472">Membrane</keyword>
<feature type="chain" id="PRO_5013065917" evidence="9">
    <location>
        <begin position="21"/>
        <end position="450"/>
    </location>
</feature>
<dbReference type="GO" id="GO:1990281">
    <property type="term" value="C:efflux pump complex"/>
    <property type="evidence" value="ECO:0007669"/>
    <property type="project" value="TreeGrafter"/>
</dbReference>
<evidence type="ECO:0000256" key="6">
    <source>
        <dbReference type="ARBA" id="ARBA00023136"/>
    </source>
</evidence>
<evidence type="ECO:0000313" key="10">
    <source>
        <dbReference type="EMBL" id="SIR39868.1"/>
    </source>
</evidence>
<keyword evidence="3" id="KW-0813">Transport</keyword>
<evidence type="ECO:0000256" key="3">
    <source>
        <dbReference type="ARBA" id="ARBA00022448"/>
    </source>
</evidence>
<comment type="similarity">
    <text evidence="2">Belongs to the outer membrane factor (OMF) (TC 1.B.17) family.</text>
</comment>
<gene>
    <name evidence="10" type="ORF">SAMN05421545_3416</name>
</gene>
<dbReference type="InterPro" id="IPR003423">
    <property type="entry name" value="OMP_efflux"/>
</dbReference>
<dbReference type="GO" id="GO:0015562">
    <property type="term" value="F:efflux transmembrane transporter activity"/>
    <property type="evidence" value="ECO:0007669"/>
    <property type="project" value="InterPro"/>
</dbReference>
<dbReference type="RefSeq" id="WP_234986429.1">
    <property type="nucleotide sequence ID" value="NZ_FTNM01000006.1"/>
</dbReference>
<sequence length="450" mass="50711">MKIKYLVVGLAMLFVKPVVAQEKPDVQTLSLQEAITYALEHNEDMQKASYDQLSAKYMVKEAKSNGLPQVNGFGNFNMYPAIPVQVIPNVFEGKPDEMIPVQFGTKYNASAGIQLQQLLFNQSYFVGLKAAKSSEDLYRLRKAMTEEEVMYNVSSSYFQILQTKEQFEIINANLARLDQLGKILQLQYENDLARKVDVNRIKVNKTNLETQLQTLTSALDQQMNILKFFMGMPLEEGIALTDATITLDTGAAAFNSSKDLVQGQTQLQLLNKQTELTELQKQNIKAGYYPTLSATGTFQYNAMRKEFNFFDNNQPWFSTGIIGLQLNIPIFDGMRKHSQVKQTEYTLKSLEADRQKLTKNLEVALENSISQLQNSSASIAAQEQNVALAQEVYDTTNDLYKEGISPLTDLLEAEVSLREAKTNLNNEMLKYQLAQLGYLKATGDLNSLIK</sequence>
<dbReference type="Proteomes" id="UP000185924">
    <property type="component" value="Unassembled WGS sequence"/>
</dbReference>
<evidence type="ECO:0000256" key="8">
    <source>
        <dbReference type="SAM" id="Coils"/>
    </source>
</evidence>
<dbReference type="Pfam" id="PF02321">
    <property type="entry name" value="OEP"/>
    <property type="match status" value="1"/>
</dbReference>
<evidence type="ECO:0000256" key="4">
    <source>
        <dbReference type="ARBA" id="ARBA00022452"/>
    </source>
</evidence>
<proteinExistence type="inferred from homology"/>
<dbReference type="Gene3D" id="1.20.1600.10">
    <property type="entry name" value="Outer membrane efflux proteins (OEP)"/>
    <property type="match status" value="1"/>
</dbReference>
<organism evidence="10 11">
    <name type="scientific">Pontibacter lucknowensis</name>
    <dbReference type="NCBI Taxonomy" id="1077936"/>
    <lineage>
        <taxon>Bacteria</taxon>
        <taxon>Pseudomonadati</taxon>
        <taxon>Bacteroidota</taxon>
        <taxon>Cytophagia</taxon>
        <taxon>Cytophagales</taxon>
        <taxon>Hymenobacteraceae</taxon>
        <taxon>Pontibacter</taxon>
    </lineage>
</organism>
<evidence type="ECO:0000256" key="9">
    <source>
        <dbReference type="SAM" id="SignalP"/>
    </source>
</evidence>
<dbReference type="STRING" id="1077936.SAMN05421545_3416"/>
<evidence type="ECO:0000256" key="2">
    <source>
        <dbReference type="ARBA" id="ARBA00007613"/>
    </source>
</evidence>
<dbReference type="EMBL" id="FTNM01000006">
    <property type="protein sequence ID" value="SIR39868.1"/>
    <property type="molecule type" value="Genomic_DNA"/>
</dbReference>
<protein>
    <submittedName>
        <fullName evidence="10">Outer membrane protein TolC</fullName>
    </submittedName>
</protein>
<dbReference type="AlphaFoldDB" id="A0A1N7ALF9"/>
<evidence type="ECO:0000256" key="1">
    <source>
        <dbReference type="ARBA" id="ARBA00004442"/>
    </source>
</evidence>
<name>A0A1N7ALF9_9BACT</name>
<dbReference type="GO" id="GO:0015288">
    <property type="term" value="F:porin activity"/>
    <property type="evidence" value="ECO:0007669"/>
    <property type="project" value="TreeGrafter"/>
</dbReference>
<dbReference type="GO" id="GO:0009279">
    <property type="term" value="C:cell outer membrane"/>
    <property type="evidence" value="ECO:0007669"/>
    <property type="project" value="UniProtKB-SubCell"/>
</dbReference>
<keyword evidence="4" id="KW-1134">Transmembrane beta strand</keyword>
<dbReference type="PANTHER" id="PTHR30026:SF20">
    <property type="entry name" value="OUTER MEMBRANE PROTEIN TOLC"/>
    <property type="match status" value="1"/>
</dbReference>
<feature type="signal peptide" evidence="9">
    <location>
        <begin position="1"/>
        <end position="20"/>
    </location>
</feature>
<dbReference type="PANTHER" id="PTHR30026">
    <property type="entry name" value="OUTER MEMBRANE PROTEIN TOLC"/>
    <property type="match status" value="1"/>
</dbReference>
<comment type="subcellular location">
    <subcellularLocation>
        <location evidence="1">Cell outer membrane</location>
    </subcellularLocation>
</comment>
<keyword evidence="9" id="KW-0732">Signal</keyword>
<keyword evidence="5" id="KW-0812">Transmembrane</keyword>
<keyword evidence="7" id="KW-0998">Cell outer membrane</keyword>
<evidence type="ECO:0000256" key="5">
    <source>
        <dbReference type="ARBA" id="ARBA00022692"/>
    </source>
</evidence>
<evidence type="ECO:0000256" key="7">
    <source>
        <dbReference type="ARBA" id="ARBA00023237"/>
    </source>
</evidence>
<feature type="coiled-coil region" evidence="8">
    <location>
        <begin position="340"/>
        <end position="367"/>
    </location>
</feature>
<keyword evidence="11" id="KW-1185">Reference proteome</keyword>
<evidence type="ECO:0000313" key="11">
    <source>
        <dbReference type="Proteomes" id="UP000185924"/>
    </source>
</evidence>
<reference evidence="11" key="1">
    <citation type="submission" date="2017-01" db="EMBL/GenBank/DDBJ databases">
        <authorList>
            <person name="Varghese N."/>
            <person name="Submissions S."/>
        </authorList>
    </citation>
    <scope>NUCLEOTIDE SEQUENCE [LARGE SCALE GENOMIC DNA]</scope>
    <source>
        <strain evidence="11">DM9</strain>
    </source>
</reference>
<dbReference type="SUPFAM" id="SSF56954">
    <property type="entry name" value="Outer membrane efflux proteins (OEP)"/>
    <property type="match status" value="1"/>
</dbReference>